<organism evidence="2 3">
    <name type="scientific">Candidatus Enterovibrio altilux</name>
    <dbReference type="NCBI Taxonomy" id="1927128"/>
    <lineage>
        <taxon>Bacteria</taxon>
        <taxon>Pseudomonadati</taxon>
        <taxon>Pseudomonadota</taxon>
        <taxon>Gammaproteobacteria</taxon>
        <taxon>Vibrionales</taxon>
        <taxon>Vibrionaceae</taxon>
        <taxon>Enterovibrio</taxon>
    </lineage>
</organism>
<feature type="domain" description="Transposase IS4-like" evidence="1">
    <location>
        <begin position="3"/>
        <end position="73"/>
    </location>
</feature>
<name>A0A291B7B3_9GAMM</name>
<dbReference type="PANTHER" id="PTHR34631">
    <property type="match status" value="1"/>
</dbReference>
<protein>
    <submittedName>
        <fullName evidence="2">Mobile element protein</fullName>
    </submittedName>
</protein>
<gene>
    <name evidence="2" type="ORF">BTN50_0357</name>
</gene>
<keyword evidence="3" id="KW-1185">Reference proteome</keyword>
<dbReference type="Proteomes" id="UP000218160">
    <property type="component" value="Chromosome 1"/>
</dbReference>
<dbReference type="InterPro" id="IPR002559">
    <property type="entry name" value="Transposase_11"/>
</dbReference>
<dbReference type="Pfam" id="PF01609">
    <property type="entry name" value="DDE_Tnp_1"/>
    <property type="match status" value="1"/>
</dbReference>
<dbReference type="GO" id="GO:0006313">
    <property type="term" value="P:DNA transposition"/>
    <property type="evidence" value="ECO:0007669"/>
    <property type="project" value="InterPro"/>
</dbReference>
<proteinExistence type="predicted"/>
<dbReference type="GO" id="GO:0003677">
    <property type="term" value="F:DNA binding"/>
    <property type="evidence" value="ECO:0007669"/>
    <property type="project" value="InterPro"/>
</dbReference>
<dbReference type="GO" id="GO:0004803">
    <property type="term" value="F:transposase activity"/>
    <property type="evidence" value="ECO:0007669"/>
    <property type="project" value="InterPro"/>
</dbReference>
<evidence type="ECO:0000313" key="2">
    <source>
        <dbReference type="EMBL" id="ATF08891.1"/>
    </source>
</evidence>
<reference evidence="3" key="1">
    <citation type="submission" date="2017-04" db="EMBL/GenBank/DDBJ databases">
        <title>Genome evolution of the luminous symbionts of deep sea anglerfish.</title>
        <authorList>
            <person name="Hendry T.A."/>
        </authorList>
    </citation>
    <scope>NUCLEOTIDE SEQUENCE [LARGE SCALE GENOMIC DNA]</scope>
</reference>
<evidence type="ECO:0000313" key="3">
    <source>
        <dbReference type="Proteomes" id="UP000218160"/>
    </source>
</evidence>
<dbReference type="KEGG" id="elux:BTN50_0357"/>
<dbReference type="InterPro" id="IPR053172">
    <property type="entry name" value="Tn903_transposase"/>
</dbReference>
<sequence>MKKQDTNEKQRVGCKLHLVVDINACEIIAAELSASNVTDDEILPNLLQQNNLKINKIPTDGAHDTVRIKRAVSLMPQRKGITF</sequence>
<dbReference type="AlphaFoldDB" id="A0A291B7B3"/>
<dbReference type="EMBL" id="CP020660">
    <property type="protein sequence ID" value="ATF08891.1"/>
    <property type="molecule type" value="Genomic_DNA"/>
</dbReference>
<accession>A0A291B7B3</accession>
<evidence type="ECO:0000259" key="1">
    <source>
        <dbReference type="Pfam" id="PF01609"/>
    </source>
</evidence>
<dbReference type="PANTHER" id="PTHR34631:SF3">
    <property type="entry name" value="ISSOD12 TRANSPOSASE TNPA_ISSOD12"/>
    <property type="match status" value="1"/>
</dbReference>